<dbReference type="InterPro" id="IPR024072">
    <property type="entry name" value="DHFR-like_dom_sf"/>
</dbReference>
<dbReference type="RefSeq" id="WP_092885389.1">
    <property type="nucleotide sequence ID" value="NZ_FOOI01000011.1"/>
</dbReference>
<dbReference type="STRING" id="504797.SAMN05421678_111158"/>
<proteinExistence type="predicted"/>
<dbReference type="SUPFAM" id="SSF53597">
    <property type="entry name" value="Dihydrofolate reductase-like"/>
    <property type="match status" value="1"/>
</dbReference>
<organism evidence="3 4">
    <name type="scientific">Actinopolymorpha cephalotaxi</name>
    <dbReference type="NCBI Taxonomy" id="504797"/>
    <lineage>
        <taxon>Bacteria</taxon>
        <taxon>Bacillati</taxon>
        <taxon>Actinomycetota</taxon>
        <taxon>Actinomycetes</taxon>
        <taxon>Propionibacteriales</taxon>
        <taxon>Actinopolymorphaceae</taxon>
        <taxon>Actinopolymorpha</taxon>
    </lineage>
</organism>
<dbReference type="OrthoDB" id="3471498at2"/>
<dbReference type="InterPro" id="IPR002734">
    <property type="entry name" value="RibDG_C"/>
</dbReference>
<dbReference type="GO" id="GO:0009231">
    <property type="term" value="P:riboflavin biosynthetic process"/>
    <property type="evidence" value="ECO:0007669"/>
    <property type="project" value="InterPro"/>
</dbReference>
<sequence>MGTIKVVNFVTLDGVIQSPLFADEDRDGGFVAGGWVSDRMDDAVAAVMSAETTSAAAMLLGRRTYDGFAAAWSGAEPSDPVDAMNRMPKYVLSREGTSGSWQHTVALSEVADVERVKLDTDGTIVVFGSSGLLPALFAARLVDELCLLVFPVVLGAGKRMFSDGTPPLEFRLLDSDSTPTGVAVLRYALG</sequence>
<accession>A0A1I2WZZ1</accession>
<evidence type="ECO:0000313" key="5">
    <source>
        <dbReference type="Proteomes" id="UP000533017"/>
    </source>
</evidence>
<dbReference type="EMBL" id="FOOI01000011">
    <property type="protein sequence ID" value="SFH06016.1"/>
    <property type="molecule type" value="Genomic_DNA"/>
</dbReference>
<dbReference type="Proteomes" id="UP000533017">
    <property type="component" value="Unassembled WGS sequence"/>
</dbReference>
<gene>
    <name evidence="2" type="ORF">FHR37_004038</name>
    <name evidence="3" type="ORF">SAMN05421678_111158</name>
</gene>
<feature type="domain" description="Bacterial bifunctional deaminase-reductase C-terminal" evidence="1">
    <location>
        <begin position="27"/>
        <end position="183"/>
    </location>
</feature>
<dbReference type="EMBL" id="JACBZA010000001">
    <property type="protein sequence ID" value="NYH85187.1"/>
    <property type="molecule type" value="Genomic_DNA"/>
</dbReference>
<protein>
    <submittedName>
        <fullName evidence="3">Dihydrofolate reductase</fullName>
    </submittedName>
</protein>
<reference evidence="2 5" key="2">
    <citation type="submission" date="2020-07" db="EMBL/GenBank/DDBJ databases">
        <title>Sequencing the genomes of 1000 actinobacteria strains.</title>
        <authorList>
            <person name="Klenk H.-P."/>
        </authorList>
    </citation>
    <scope>NUCLEOTIDE SEQUENCE [LARGE SCALE GENOMIC DNA]</scope>
    <source>
        <strain evidence="2 5">DSM 45117</strain>
    </source>
</reference>
<dbReference type="Proteomes" id="UP000199052">
    <property type="component" value="Unassembled WGS sequence"/>
</dbReference>
<evidence type="ECO:0000313" key="3">
    <source>
        <dbReference type="EMBL" id="SFH06016.1"/>
    </source>
</evidence>
<evidence type="ECO:0000313" key="2">
    <source>
        <dbReference type="EMBL" id="NYH85187.1"/>
    </source>
</evidence>
<evidence type="ECO:0000259" key="1">
    <source>
        <dbReference type="Pfam" id="PF01872"/>
    </source>
</evidence>
<evidence type="ECO:0000313" key="4">
    <source>
        <dbReference type="Proteomes" id="UP000199052"/>
    </source>
</evidence>
<name>A0A1I2WZZ1_9ACTN</name>
<reference evidence="3 4" key="1">
    <citation type="submission" date="2016-10" db="EMBL/GenBank/DDBJ databases">
        <authorList>
            <person name="de Groot N.N."/>
        </authorList>
    </citation>
    <scope>NUCLEOTIDE SEQUENCE [LARGE SCALE GENOMIC DNA]</scope>
    <source>
        <strain evidence="3 4">CPCC 202808</strain>
    </source>
</reference>
<dbReference type="Pfam" id="PF01872">
    <property type="entry name" value="RibD_C"/>
    <property type="match status" value="1"/>
</dbReference>
<dbReference type="AlphaFoldDB" id="A0A1I2WZZ1"/>
<dbReference type="GO" id="GO:0008703">
    <property type="term" value="F:5-amino-6-(5-phosphoribosylamino)uracil reductase activity"/>
    <property type="evidence" value="ECO:0007669"/>
    <property type="project" value="InterPro"/>
</dbReference>
<keyword evidence="5" id="KW-1185">Reference proteome</keyword>
<dbReference type="Gene3D" id="3.40.430.10">
    <property type="entry name" value="Dihydrofolate Reductase, subunit A"/>
    <property type="match status" value="1"/>
</dbReference>